<dbReference type="GO" id="GO:0005886">
    <property type="term" value="C:plasma membrane"/>
    <property type="evidence" value="ECO:0007669"/>
    <property type="project" value="UniProtKB-SubCell"/>
</dbReference>
<evidence type="ECO:0000256" key="2">
    <source>
        <dbReference type="ARBA" id="ARBA00022475"/>
    </source>
</evidence>
<evidence type="ECO:0000259" key="9">
    <source>
        <dbReference type="Pfam" id="PF13231"/>
    </source>
</evidence>
<sequence>MQRSRVLSRGLWAGLACVVGFIALLCLVPPVSRDALVHHLAVPKLYLKAGGMVEIPTMEWAYYPMNLDVLYWASLALGSDTLPKFIHFAFGLGTAVLLYRYLRKALGGPWGLAGAFLFLTTPVIMKLSTTVYVDLGLAFFSLAATLALFRCRENGFSGWKGVAWAGVLCGLGLGVKYNGLLVLMILSALVPLMVSRTVPKEAHRDIRAIGLAALFVVAALLAYGPTGIRNTVWTGNPIYPLYNGTVQKVRKALFEPPPKAPVAAVKASASPKEKGPGRMHPLQVRRLIYDESSLDLALLPVRLFFQGQDGNSRLFDGRFSPLLFLFVPLILFWRRMPDAWRSDVGCLLFISWIYIGLAICLTAVRVRYLVPVVPHLVLLAVYGLKLSMDTLGQATRPRVRRVGLACLALFVAYGLFVNGAYAAYLYRYVNPLPYLAGEVDRDSYVARYRVEHDAFRFVNKALAPTDLLYFVYLGKRGYYCDIPYVPDSGGHLRGLLNRGTALRSADEMVGYLKAKGITHLVINMSIVWPHLTEDGRPGEAEGFDRFLKTRTRLLFQSRGVYVFELNA</sequence>
<keyword evidence="2" id="KW-1003">Cell membrane</keyword>
<dbReference type="GO" id="GO:0016763">
    <property type="term" value="F:pentosyltransferase activity"/>
    <property type="evidence" value="ECO:0007669"/>
    <property type="project" value="TreeGrafter"/>
</dbReference>
<comment type="subcellular location">
    <subcellularLocation>
        <location evidence="1">Cell membrane</location>
        <topology evidence="1">Multi-pass membrane protein</topology>
    </subcellularLocation>
</comment>
<keyword evidence="4 10" id="KW-0808">Transferase</keyword>
<evidence type="ECO:0000256" key="7">
    <source>
        <dbReference type="ARBA" id="ARBA00023136"/>
    </source>
</evidence>
<dbReference type="PANTHER" id="PTHR33908">
    <property type="entry name" value="MANNOSYLTRANSFERASE YKCB-RELATED"/>
    <property type="match status" value="1"/>
</dbReference>
<accession>A0A4U8YKE7</accession>
<feature type="transmembrane region" description="Helical" evidence="8">
    <location>
        <begin position="372"/>
        <end position="392"/>
    </location>
</feature>
<dbReference type="PANTHER" id="PTHR33908:SF11">
    <property type="entry name" value="MEMBRANE PROTEIN"/>
    <property type="match status" value="1"/>
</dbReference>
<feature type="transmembrane region" description="Helical" evidence="8">
    <location>
        <begin position="161"/>
        <end position="194"/>
    </location>
</feature>
<evidence type="ECO:0000256" key="3">
    <source>
        <dbReference type="ARBA" id="ARBA00022676"/>
    </source>
</evidence>
<evidence type="ECO:0000256" key="4">
    <source>
        <dbReference type="ARBA" id="ARBA00022679"/>
    </source>
</evidence>
<dbReference type="InterPro" id="IPR050297">
    <property type="entry name" value="LipidA_mod_glycosyltrf_83"/>
</dbReference>
<keyword evidence="6 8" id="KW-1133">Transmembrane helix</keyword>
<proteinExistence type="predicted"/>
<dbReference type="Pfam" id="PF13231">
    <property type="entry name" value="PMT_2"/>
    <property type="match status" value="1"/>
</dbReference>
<evidence type="ECO:0000313" key="10">
    <source>
        <dbReference type="EMBL" id="VFQ43569.1"/>
    </source>
</evidence>
<feature type="transmembrane region" description="Helical" evidence="8">
    <location>
        <begin position="206"/>
        <end position="223"/>
    </location>
</feature>
<feature type="transmembrane region" description="Helical" evidence="8">
    <location>
        <begin position="404"/>
        <end position="426"/>
    </location>
</feature>
<reference evidence="10 11" key="1">
    <citation type="submission" date="2019-03" db="EMBL/GenBank/DDBJ databases">
        <authorList>
            <person name="Nijsse B."/>
        </authorList>
    </citation>
    <scope>NUCLEOTIDE SEQUENCE [LARGE SCALE GENOMIC DNA]</scope>
    <source>
        <strain evidence="10">Desulfoluna butyratoxydans MSL71</strain>
    </source>
</reference>
<dbReference type="Proteomes" id="UP000507962">
    <property type="component" value="Unassembled WGS sequence"/>
</dbReference>
<protein>
    <submittedName>
        <fullName evidence="10">Dolichyl-phosphate-mannose-protein mannosyltransferase</fullName>
    </submittedName>
</protein>
<feature type="transmembrane region" description="Helical" evidence="8">
    <location>
        <begin position="85"/>
        <end position="102"/>
    </location>
</feature>
<evidence type="ECO:0000256" key="8">
    <source>
        <dbReference type="SAM" id="Phobius"/>
    </source>
</evidence>
<evidence type="ECO:0000256" key="1">
    <source>
        <dbReference type="ARBA" id="ARBA00004651"/>
    </source>
</evidence>
<feature type="domain" description="Glycosyltransferase RgtA/B/C/D-like" evidence="9">
    <location>
        <begin position="85"/>
        <end position="219"/>
    </location>
</feature>
<keyword evidence="3 10" id="KW-0328">Glycosyltransferase</keyword>
<dbReference type="EMBL" id="CAADHO010000002">
    <property type="protein sequence ID" value="VFQ43569.1"/>
    <property type="molecule type" value="Genomic_DNA"/>
</dbReference>
<gene>
    <name evidence="10" type="ORF">MSL71_12040</name>
</gene>
<evidence type="ECO:0000256" key="6">
    <source>
        <dbReference type="ARBA" id="ARBA00022989"/>
    </source>
</evidence>
<feature type="transmembrane region" description="Helical" evidence="8">
    <location>
        <begin position="345"/>
        <end position="366"/>
    </location>
</feature>
<dbReference type="AlphaFoldDB" id="A0A4U8YKE7"/>
<feature type="transmembrane region" description="Helical" evidence="8">
    <location>
        <begin position="109"/>
        <end position="125"/>
    </location>
</feature>
<dbReference type="InterPro" id="IPR038731">
    <property type="entry name" value="RgtA/B/C-like"/>
</dbReference>
<feature type="transmembrane region" description="Helical" evidence="8">
    <location>
        <begin position="131"/>
        <end position="149"/>
    </location>
</feature>
<organism evidence="10 11">
    <name type="scientific">Desulfoluna butyratoxydans</name>
    <dbReference type="NCBI Taxonomy" id="231438"/>
    <lineage>
        <taxon>Bacteria</taxon>
        <taxon>Pseudomonadati</taxon>
        <taxon>Thermodesulfobacteriota</taxon>
        <taxon>Desulfobacteria</taxon>
        <taxon>Desulfobacterales</taxon>
        <taxon>Desulfolunaceae</taxon>
        <taxon>Desulfoluna</taxon>
    </lineage>
</organism>
<dbReference type="GO" id="GO:0009103">
    <property type="term" value="P:lipopolysaccharide biosynthetic process"/>
    <property type="evidence" value="ECO:0007669"/>
    <property type="project" value="UniProtKB-ARBA"/>
</dbReference>
<evidence type="ECO:0000313" key="11">
    <source>
        <dbReference type="Proteomes" id="UP000507962"/>
    </source>
</evidence>
<keyword evidence="11" id="KW-1185">Reference proteome</keyword>
<name>A0A4U8YKE7_9BACT</name>
<keyword evidence="5 8" id="KW-0812">Transmembrane</keyword>
<evidence type="ECO:0000256" key="5">
    <source>
        <dbReference type="ARBA" id="ARBA00022692"/>
    </source>
</evidence>
<keyword evidence="7 8" id="KW-0472">Membrane</keyword>